<dbReference type="InterPro" id="IPR011335">
    <property type="entry name" value="Restrct_endonuc-II-like"/>
</dbReference>
<dbReference type="GO" id="GO:0003676">
    <property type="term" value="F:nucleic acid binding"/>
    <property type="evidence" value="ECO:0007669"/>
    <property type="project" value="InterPro"/>
</dbReference>
<sequence>MSTEGKATGSTGERVATRILQQKGYEILETNYHAGRWGEIDIVAQDGDTIVFVEVKTRRDASCGLPEESVTPGKLKKLTLAAEHYLLRHHLIDQAWRLDVVALGLKADNSIDYQNHLQNVTM</sequence>
<dbReference type="EMBL" id="MNZT01000030">
    <property type="protein sequence ID" value="OIP98361.1"/>
    <property type="molecule type" value="Genomic_DNA"/>
</dbReference>
<dbReference type="SUPFAM" id="SSF52980">
    <property type="entry name" value="Restriction endonuclease-like"/>
    <property type="match status" value="1"/>
</dbReference>
<comment type="caution">
    <text evidence="3">The sequence shown here is derived from an EMBL/GenBank/DDBJ whole genome shotgun (WGS) entry which is preliminary data.</text>
</comment>
<accession>A0A1J5IMF3</accession>
<reference evidence="3 4" key="1">
    <citation type="journal article" date="2016" name="Environ. Microbiol.">
        <title>Genomic resolution of a cold subsurface aquifer community provides metabolic insights for novel microbes adapted to high CO concentrations.</title>
        <authorList>
            <person name="Probst A.J."/>
            <person name="Castelle C.J."/>
            <person name="Singh A."/>
            <person name="Brown C.T."/>
            <person name="Anantharaman K."/>
            <person name="Sharon I."/>
            <person name="Hug L.A."/>
            <person name="Burstein D."/>
            <person name="Emerson J.B."/>
            <person name="Thomas B.C."/>
            <person name="Banfield J.F."/>
        </authorList>
    </citation>
    <scope>NUCLEOTIDE SEQUENCE [LARGE SCALE GENOMIC DNA]</scope>
    <source>
        <strain evidence="3">CG2_30_54_11</strain>
    </source>
</reference>
<dbReference type="STRING" id="1817892.AUK40_01705"/>
<dbReference type="Proteomes" id="UP000183245">
    <property type="component" value="Unassembled WGS sequence"/>
</dbReference>
<organism evidence="3 4">
    <name type="scientific">Candidatus Wirthbacteria bacterium CG2_30_54_11</name>
    <dbReference type="NCBI Taxonomy" id="1817892"/>
    <lineage>
        <taxon>Bacteria</taxon>
        <taxon>Candidatus Wirthbacteria</taxon>
    </lineage>
</organism>
<name>A0A1J5IMF3_9BACT</name>
<evidence type="ECO:0000313" key="3">
    <source>
        <dbReference type="EMBL" id="OIP98361.1"/>
    </source>
</evidence>
<dbReference type="InterPro" id="IPR003509">
    <property type="entry name" value="UPF0102_YraN-like"/>
</dbReference>
<dbReference type="PANTHER" id="PTHR34039:SF1">
    <property type="entry name" value="UPF0102 PROTEIN YRAN"/>
    <property type="match status" value="1"/>
</dbReference>
<dbReference type="AlphaFoldDB" id="A0A1J5IMF3"/>
<comment type="similarity">
    <text evidence="1 2">Belongs to the UPF0102 family.</text>
</comment>
<dbReference type="Gene3D" id="3.40.1350.10">
    <property type="match status" value="1"/>
</dbReference>
<dbReference type="InterPro" id="IPR011856">
    <property type="entry name" value="tRNA_endonuc-like_dom_sf"/>
</dbReference>
<dbReference type="NCBIfam" id="TIGR00252">
    <property type="entry name" value="YraN family protein"/>
    <property type="match status" value="1"/>
</dbReference>
<gene>
    <name evidence="3" type="ORF">AUK40_01705</name>
</gene>
<evidence type="ECO:0000256" key="1">
    <source>
        <dbReference type="ARBA" id="ARBA00006738"/>
    </source>
</evidence>
<evidence type="ECO:0000313" key="4">
    <source>
        <dbReference type="Proteomes" id="UP000183245"/>
    </source>
</evidence>
<dbReference type="HAMAP" id="MF_00048">
    <property type="entry name" value="UPF0102"/>
    <property type="match status" value="1"/>
</dbReference>
<dbReference type="Pfam" id="PF02021">
    <property type="entry name" value="UPF0102"/>
    <property type="match status" value="1"/>
</dbReference>
<dbReference type="CDD" id="cd20736">
    <property type="entry name" value="PoNe_Nuclease"/>
    <property type="match status" value="1"/>
</dbReference>
<evidence type="ECO:0000256" key="2">
    <source>
        <dbReference type="HAMAP-Rule" id="MF_00048"/>
    </source>
</evidence>
<dbReference type="PANTHER" id="PTHR34039">
    <property type="entry name" value="UPF0102 PROTEIN YRAN"/>
    <property type="match status" value="1"/>
</dbReference>
<proteinExistence type="inferred from homology"/>
<dbReference type="NCBIfam" id="NF009150">
    <property type="entry name" value="PRK12497.1-3"/>
    <property type="match status" value="1"/>
</dbReference>
<protein>
    <recommendedName>
        <fullName evidence="2">UPF0102 protein AUK40_01705</fullName>
    </recommendedName>
</protein>